<reference evidence="2" key="1">
    <citation type="submission" date="2020-03" db="EMBL/GenBank/DDBJ databases">
        <title>FDA dAtabase for Regulatory Grade micrObial Sequences (FDA-ARGOS): Supporting development and validation of Infectious Disease Dx tests.</title>
        <authorList>
            <person name="Campos J."/>
            <person name="Goldberg B."/>
            <person name="Tallon L."/>
            <person name="Sadzewicz L."/>
            <person name="Vavikolanu K."/>
            <person name="Mehta A."/>
            <person name="Aluvathingal J."/>
            <person name="Nadendla S."/>
            <person name="Nandy P."/>
            <person name="Geyer C."/>
            <person name="Yan Y."/>
            <person name="Sichtig H."/>
        </authorList>
    </citation>
    <scope>NUCLEOTIDE SEQUENCE [LARGE SCALE GENOMIC DNA]</scope>
    <source>
        <strain evidence="2">FDAARGOS_652</strain>
    </source>
</reference>
<proteinExistence type="predicted"/>
<dbReference type="EMBL" id="JABWAB010000001">
    <property type="protein sequence ID" value="KAF6059356.1"/>
    <property type="molecule type" value="Genomic_DNA"/>
</dbReference>
<feature type="compositionally biased region" description="Basic and acidic residues" evidence="1">
    <location>
        <begin position="145"/>
        <end position="158"/>
    </location>
</feature>
<dbReference type="Proteomes" id="UP000590412">
    <property type="component" value="Unassembled WGS sequence"/>
</dbReference>
<protein>
    <submittedName>
        <fullName evidence="2">Uncharacterized protein</fullName>
    </submittedName>
</protein>
<evidence type="ECO:0000313" key="2">
    <source>
        <dbReference type="EMBL" id="KAF6059356.1"/>
    </source>
</evidence>
<feature type="compositionally biased region" description="Low complexity" evidence="1">
    <location>
        <begin position="1"/>
        <end position="21"/>
    </location>
</feature>
<organism evidence="2 3">
    <name type="scientific">Candida parapsilosis</name>
    <name type="common">Yeast</name>
    <dbReference type="NCBI Taxonomy" id="5480"/>
    <lineage>
        <taxon>Eukaryota</taxon>
        <taxon>Fungi</taxon>
        <taxon>Dikarya</taxon>
        <taxon>Ascomycota</taxon>
        <taxon>Saccharomycotina</taxon>
        <taxon>Pichiomycetes</taxon>
        <taxon>Debaryomycetaceae</taxon>
        <taxon>Candida/Lodderomyces clade</taxon>
        <taxon>Candida</taxon>
    </lineage>
</organism>
<gene>
    <name evidence="2" type="ORF">FOB60_000938</name>
</gene>
<sequence length="195" mass="22285">MASSTSNQPKQQPDPSNSSSSTPHTTIHQQAKLTQQQDLKQSANYIKQLHTLANHLVLSNSDTDPLTTKSNLLDKIATIHQLNDNIDHQLNEEISRNYYNLMKSKRKITNLSQGCRRKLDAMNDVVRIDERIVADNNVVEENDDGDGRKIGHGTKNERSNSNNTVRRLSLQKRCELIDQDLRILEYTLKLINERD</sequence>
<dbReference type="AlphaFoldDB" id="A0A8X7TE15"/>
<dbReference type="OrthoDB" id="4081497at2759"/>
<evidence type="ECO:0000256" key="1">
    <source>
        <dbReference type="SAM" id="MobiDB-lite"/>
    </source>
</evidence>
<feature type="region of interest" description="Disordered" evidence="1">
    <location>
        <begin position="1"/>
        <end position="29"/>
    </location>
</feature>
<evidence type="ECO:0000313" key="3">
    <source>
        <dbReference type="Proteomes" id="UP000590412"/>
    </source>
</evidence>
<name>A0A8X7TE15_CANPA</name>
<accession>A0A8X7TE15</accession>
<feature type="region of interest" description="Disordered" evidence="1">
    <location>
        <begin position="140"/>
        <end position="163"/>
    </location>
</feature>
<comment type="caution">
    <text evidence="2">The sequence shown here is derived from an EMBL/GenBank/DDBJ whole genome shotgun (WGS) entry which is preliminary data.</text>
</comment>